<reference evidence="9" key="1">
    <citation type="submission" date="2015-07" db="EMBL/GenBank/DDBJ databases">
        <title>Adaptation to a free-living lifestyle via gene acquisitions in the diplomonad Trepomonas sp. PC1.</title>
        <authorList>
            <person name="Xu F."/>
            <person name="Jerlstrom-Hultqvist J."/>
            <person name="Kolisko M."/>
            <person name="Simpson A.G.B."/>
            <person name="Roger A.J."/>
            <person name="Svard S.G."/>
            <person name="Andersson J.O."/>
        </authorList>
    </citation>
    <scope>NUCLEOTIDE SEQUENCE</scope>
    <source>
        <strain evidence="9">PC1</strain>
    </source>
</reference>
<dbReference type="FunFam" id="3.40.50.300:FF:001459">
    <property type="entry name" value="ATPase ASNA1 homolog"/>
    <property type="match status" value="1"/>
</dbReference>
<gene>
    <name evidence="9" type="ORF">TPC1_14984</name>
</gene>
<keyword evidence="2" id="KW-0813">Transport</keyword>
<dbReference type="Pfam" id="PF02374">
    <property type="entry name" value="ArsA_ATPase"/>
    <property type="match status" value="1"/>
</dbReference>
<feature type="non-terminal residue" evidence="9">
    <location>
        <position position="1"/>
    </location>
</feature>
<dbReference type="InterPro" id="IPR025723">
    <property type="entry name" value="ArsA/GET3_ATPase-like"/>
</dbReference>
<keyword evidence="5" id="KW-0378">Hydrolase</keyword>
<keyword evidence="3" id="KW-0963">Cytoplasm</keyword>
<dbReference type="PANTHER" id="PTHR10803">
    <property type="entry name" value="ARSENICAL PUMP-DRIVING ATPASE ARSENITE-TRANSLOCATING ATPASE"/>
    <property type="match status" value="1"/>
</dbReference>
<evidence type="ECO:0000256" key="6">
    <source>
        <dbReference type="ARBA" id="ARBA00022824"/>
    </source>
</evidence>
<evidence type="ECO:0000256" key="3">
    <source>
        <dbReference type="ARBA" id="ARBA00022490"/>
    </source>
</evidence>
<keyword evidence="7" id="KW-0067">ATP-binding</keyword>
<dbReference type="CDD" id="cd02035">
    <property type="entry name" value="ArsA"/>
    <property type="match status" value="1"/>
</dbReference>
<dbReference type="GO" id="GO:0071816">
    <property type="term" value="P:tail-anchored membrane protein insertion into ER membrane"/>
    <property type="evidence" value="ECO:0007669"/>
    <property type="project" value="TreeGrafter"/>
</dbReference>
<protein>
    <submittedName>
        <fullName evidence="9">Arsenical pump-driving ATPase</fullName>
    </submittedName>
</protein>
<evidence type="ECO:0000256" key="5">
    <source>
        <dbReference type="ARBA" id="ARBA00022801"/>
    </source>
</evidence>
<evidence type="ECO:0000259" key="8">
    <source>
        <dbReference type="Pfam" id="PF02374"/>
    </source>
</evidence>
<evidence type="ECO:0000256" key="2">
    <source>
        <dbReference type="ARBA" id="ARBA00022448"/>
    </source>
</evidence>
<dbReference type="InterPro" id="IPR027417">
    <property type="entry name" value="P-loop_NTPase"/>
</dbReference>
<dbReference type="GO" id="GO:0005524">
    <property type="term" value="F:ATP binding"/>
    <property type="evidence" value="ECO:0007669"/>
    <property type="project" value="UniProtKB-KW"/>
</dbReference>
<dbReference type="GO" id="GO:0043529">
    <property type="term" value="C:GET complex"/>
    <property type="evidence" value="ECO:0007669"/>
    <property type="project" value="TreeGrafter"/>
</dbReference>
<keyword evidence="4" id="KW-0547">Nucleotide-binding</keyword>
<sequence>NNPYRYIFVGGKGGVGKTTTSCSLSLQLSKKYKDEKILLISTDPAHNISDAFNQQFSSEIQQVKGVNNLFVIELDPSKKLNNGDEDEQENEMMSKLSGLMSSFGSMPGIDELMNFTMIMKIAADQTYHTVIFDTAPTGHTMHFLELPKLTLKLGETIQSLSSMIGPLMGMFGGQMDPQSMMNGLTEKLEICKNIKADFEDPAKTTFVCVCIPEFLSLYETERLVQHLARVEIDCQFIVCNQVLDVECKSKCKLCLARHKMQSKYLKNMDELYGEDFKLIKMPLLEEEVRGIQGLEQFGEMIIKGWQFKQ</sequence>
<organism evidence="9">
    <name type="scientific">Trepomonas sp. PC1</name>
    <dbReference type="NCBI Taxonomy" id="1076344"/>
    <lineage>
        <taxon>Eukaryota</taxon>
        <taxon>Metamonada</taxon>
        <taxon>Diplomonadida</taxon>
        <taxon>Hexamitidae</taxon>
        <taxon>Hexamitinae</taxon>
        <taxon>Trepomonas</taxon>
    </lineage>
</organism>
<dbReference type="PANTHER" id="PTHR10803:SF3">
    <property type="entry name" value="ATPASE GET3"/>
    <property type="match status" value="1"/>
</dbReference>
<dbReference type="EMBL" id="GDID01003687">
    <property type="protein sequence ID" value="JAP92919.1"/>
    <property type="molecule type" value="Transcribed_RNA"/>
</dbReference>
<accession>A0A146KC18</accession>
<evidence type="ECO:0000256" key="1">
    <source>
        <dbReference type="ARBA" id="ARBA00011040"/>
    </source>
</evidence>
<dbReference type="SUPFAM" id="SSF52540">
    <property type="entry name" value="P-loop containing nucleoside triphosphate hydrolases"/>
    <property type="match status" value="1"/>
</dbReference>
<comment type="similarity">
    <text evidence="1">Belongs to the arsA ATPase family.</text>
</comment>
<feature type="domain" description="ArsA/GET3 Anion-transporting ATPase-like" evidence="8">
    <location>
        <begin position="5"/>
        <end position="302"/>
    </location>
</feature>
<dbReference type="GO" id="GO:0016887">
    <property type="term" value="F:ATP hydrolysis activity"/>
    <property type="evidence" value="ECO:0007669"/>
    <property type="project" value="InterPro"/>
</dbReference>
<evidence type="ECO:0000256" key="4">
    <source>
        <dbReference type="ARBA" id="ARBA00022741"/>
    </source>
</evidence>
<evidence type="ECO:0000256" key="7">
    <source>
        <dbReference type="ARBA" id="ARBA00022840"/>
    </source>
</evidence>
<dbReference type="Gene3D" id="3.40.50.300">
    <property type="entry name" value="P-loop containing nucleotide triphosphate hydrolases"/>
    <property type="match status" value="1"/>
</dbReference>
<dbReference type="InterPro" id="IPR016300">
    <property type="entry name" value="ATPase_ArsA/GET3"/>
</dbReference>
<name>A0A146KC18_9EUKA</name>
<dbReference type="AlphaFoldDB" id="A0A146KC18"/>
<dbReference type="NCBIfam" id="TIGR00345">
    <property type="entry name" value="GET3_arsA_TRC40"/>
    <property type="match status" value="1"/>
</dbReference>
<proteinExistence type="inferred from homology"/>
<keyword evidence="6" id="KW-0256">Endoplasmic reticulum</keyword>
<evidence type="ECO:0000313" key="9">
    <source>
        <dbReference type="EMBL" id="JAP92919.1"/>
    </source>
</evidence>